<dbReference type="PANTHER" id="PTHR38788">
    <property type="entry name" value="CLR5 DOMAIN-CONTAINING PROTEIN"/>
    <property type="match status" value="1"/>
</dbReference>
<accession>A0AAI9TWT9</accession>
<name>A0AAI9TWT9_9PEZI</name>
<dbReference type="AlphaFoldDB" id="A0AAI9TWT9"/>
<dbReference type="Pfam" id="PF14420">
    <property type="entry name" value="Clr5"/>
    <property type="match status" value="1"/>
</dbReference>
<dbReference type="Proteomes" id="UP001239795">
    <property type="component" value="Unassembled WGS sequence"/>
</dbReference>
<dbReference type="EMBL" id="MLGG01000079">
    <property type="protein sequence ID" value="KAK1447423.1"/>
    <property type="molecule type" value="Genomic_DNA"/>
</dbReference>
<sequence>MGTDCRRRLFNPSRGSDWEDRKEILYDLYMLKNLSLGKVVEEMSNVHSFRASERMYKRRFMKWEWFKYRTKRFQATSSKPGSKVERCKGKTTRRTRRHRQKRDTLEKFDMHRGSSGLPDDPLKVSRVSLRHMGCENQPWTSLLSTAPVSRWDLPRRITEWTANSEKSLHAMSHSLDEPAPTANSICLSTADDHSDVVVPSTSRQDNIMNPASLLLMGICVNSVPILSGRGTKLQNLDDLTSVSANEGLQNLTVANYDVKNLIGSQALATTISASISPCSAGLTLRLSPKIKMFVCTTQVYPREAAYSGCRGVKTFFSMDNQLGYKKNLQQNERRPLPLQTYQITSYMDAGSFTDVDDLTESLDKAHEQIRQLQSTLAGLTG</sequence>
<proteinExistence type="predicted"/>
<comment type="caution">
    <text evidence="3">The sequence shown here is derived from an EMBL/GenBank/DDBJ whole genome shotgun (WGS) entry which is preliminary data.</text>
</comment>
<evidence type="ECO:0000259" key="2">
    <source>
        <dbReference type="Pfam" id="PF14420"/>
    </source>
</evidence>
<feature type="region of interest" description="Disordered" evidence="1">
    <location>
        <begin position="77"/>
        <end position="104"/>
    </location>
</feature>
<evidence type="ECO:0000256" key="1">
    <source>
        <dbReference type="SAM" id="MobiDB-lite"/>
    </source>
</evidence>
<evidence type="ECO:0000313" key="4">
    <source>
        <dbReference type="Proteomes" id="UP001239795"/>
    </source>
</evidence>
<evidence type="ECO:0000313" key="3">
    <source>
        <dbReference type="EMBL" id="KAK1447423.1"/>
    </source>
</evidence>
<protein>
    <recommendedName>
        <fullName evidence="2">Clr5 domain-containing protein</fullName>
    </recommendedName>
</protein>
<keyword evidence="4" id="KW-1185">Reference proteome</keyword>
<organism evidence="3 4">
    <name type="scientific">Colletotrichum melonis</name>
    <dbReference type="NCBI Taxonomy" id="1209925"/>
    <lineage>
        <taxon>Eukaryota</taxon>
        <taxon>Fungi</taxon>
        <taxon>Dikarya</taxon>
        <taxon>Ascomycota</taxon>
        <taxon>Pezizomycotina</taxon>
        <taxon>Sordariomycetes</taxon>
        <taxon>Hypocreomycetidae</taxon>
        <taxon>Glomerellales</taxon>
        <taxon>Glomerellaceae</taxon>
        <taxon>Colletotrichum</taxon>
        <taxon>Colletotrichum acutatum species complex</taxon>
    </lineage>
</organism>
<feature type="domain" description="Clr5" evidence="2">
    <location>
        <begin position="16"/>
        <end position="67"/>
    </location>
</feature>
<reference evidence="3 4" key="1">
    <citation type="submission" date="2016-10" db="EMBL/GenBank/DDBJ databases">
        <title>The genome sequence of Colletotrichum fioriniae PJ7.</title>
        <authorList>
            <person name="Baroncelli R."/>
        </authorList>
    </citation>
    <scope>NUCLEOTIDE SEQUENCE [LARGE SCALE GENOMIC DNA]</scope>
    <source>
        <strain evidence="3">Col 31</strain>
    </source>
</reference>
<gene>
    <name evidence="3" type="ORF">CMEL01_09262</name>
</gene>
<dbReference type="InterPro" id="IPR025676">
    <property type="entry name" value="Clr5_dom"/>
</dbReference>
<feature type="compositionally biased region" description="Basic residues" evidence="1">
    <location>
        <begin position="89"/>
        <end position="101"/>
    </location>
</feature>
<dbReference type="PANTHER" id="PTHR38788:SF3">
    <property type="entry name" value="CLR5 DOMAIN-CONTAINING PROTEIN"/>
    <property type="match status" value="1"/>
</dbReference>